<reference evidence="1 2" key="1">
    <citation type="journal article" date="2018" name="Sci. Rep.">
        <title>A novel species of the marine cyanobacterium Acaryochloris with a unique pigment content and lifestyle.</title>
        <authorList>
            <person name="Partensky F."/>
            <person name="Six C."/>
            <person name="Ratin M."/>
            <person name="Garczarek L."/>
            <person name="Vaulot D."/>
            <person name="Probert I."/>
            <person name="Calteau A."/>
            <person name="Gourvil P."/>
            <person name="Marie D."/>
            <person name="Grebert T."/>
            <person name="Bouchier C."/>
            <person name="Le Panse S."/>
            <person name="Gachenot M."/>
            <person name="Rodriguez F."/>
            <person name="Garrido J.L."/>
        </authorList>
    </citation>
    <scope>NUCLEOTIDE SEQUENCE [LARGE SCALE GENOMIC DNA]</scope>
    <source>
        <strain evidence="1 2">RCC1774</strain>
    </source>
</reference>
<dbReference type="RefSeq" id="WP_110989237.1">
    <property type="nucleotide sequence ID" value="NZ_CAWNWM010000050.1"/>
</dbReference>
<dbReference type="AlphaFoldDB" id="A0A2W1JG65"/>
<name>A0A2W1JG65_9CYAN</name>
<proteinExistence type="predicted"/>
<keyword evidence="2" id="KW-1185">Reference proteome</keyword>
<evidence type="ECO:0000313" key="1">
    <source>
        <dbReference type="EMBL" id="PZD70212.1"/>
    </source>
</evidence>
<organism evidence="1 2">
    <name type="scientific">Acaryochloris thomasi RCC1774</name>
    <dbReference type="NCBI Taxonomy" id="1764569"/>
    <lineage>
        <taxon>Bacteria</taxon>
        <taxon>Bacillati</taxon>
        <taxon>Cyanobacteriota</taxon>
        <taxon>Cyanophyceae</taxon>
        <taxon>Acaryochloridales</taxon>
        <taxon>Acaryochloridaceae</taxon>
        <taxon>Acaryochloris</taxon>
        <taxon>Acaryochloris thomasi</taxon>
    </lineage>
</organism>
<sequence>MAQFRINDQVKKAPVPFDSVLGQLANNAQALNENLVQPGAELRACDDAWRYYSAHLQFKDIPVKIRPCEVYHAGY</sequence>
<accession>A0A2W1JG65</accession>
<dbReference type="EMBL" id="PQWO01000050">
    <property type="protein sequence ID" value="PZD70212.1"/>
    <property type="molecule type" value="Genomic_DNA"/>
</dbReference>
<comment type="caution">
    <text evidence="1">The sequence shown here is derived from an EMBL/GenBank/DDBJ whole genome shotgun (WGS) entry which is preliminary data.</text>
</comment>
<dbReference type="Proteomes" id="UP000248857">
    <property type="component" value="Unassembled WGS sequence"/>
</dbReference>
<gene>
    <name evidence="1" type="ORF">C1752_16676</name>
</gene>
<protein>
    <submittedName>
        <fullName evidence="1">Uncharacterized protein</fullName>
    </submittedName>
</protein>
<evidence type="ECO:0000313" key="2">
    <source>
        <dbReference type="Proteomes" id="UP000248857"/>
    </source>
</evidence>